<evidence type="ECO:0000313" key="3">
    <source>
        <dbReference type="Proteomes" id="UP001595685"/>
    </source>
</evidence>
<name>A0ABV7WJB1_9MICO</name>
<feature type="transmembrane region" description="Helical" evidence="1">
    <location>
        <begin position="163"/>
        <end position="181"/>
    </location>
</feature>
<keyword evidence="1" id="KW-1133">Transmembrane helix</keyword>
<feature type="transmembrane region" description="Helical" evidence="1">
    <location>
        <begin position="12"/>
        <end position="32"/>
    </location>
</feature>
<keyword evidence="1" id="KW-0812">Transmembrane</keyword>
<feature type="transmembrane region" description="Helical" evidence="1">
    <location>
        <begin position="68"/>
        <end position="87"/>
    </location>
</feature>
<dbReference type="InterPro" id="IPR025450">
    <property type="entry name" value="YndJ-like"/>
</dbReference>
<organism evidence="2 3">
    <name type="scientific">Aquipuribacter hungaricus</name>
    <dbReference type="NCBI Taxonomy" id="545624"/>
    <lineage>
        <taxon>Bacteria</taxon>
        <taxon>Bacillati</taxon>
        <taxon>Actinomycetota</taxon>
        <taxon>Actinomycetes</taxon>
        <taxon>Micrococcales</taxon>
        <taxon>Intrasporangiaceae</taxon>
        <taxon>Aquipuribacter</taxon>
    </lineage>
</organism>
<dbReference type="EMBL" id="JBHRWW010000005">
    <property type="protein sequence ID" value="MFC3688633.1"/>
    <property type="molecule type" value="Genomic_DNA"/>
</dbReference>
<gene>
    <name evidence="2" type="ORF">ACFOLH_09800</name>
</gene>
<feature type="transmembrane region" description="Helical" evidence="1">
    <location>
        <begin position="222"/>
        <end position="244"/>
    </location>
</feature>
<feature type="transmembrane region" description="Helical" evidence="1">
    <location>
        <begin position="187"/>
        <end position="210"/>
    </location>
</feature>
<keyword evidence="3" id="KW-1185">Reference proteome</keyword>
<protein>
    <submittedName>
        <fullName evidence="2">YndJ family protein</fullName>
    </submittedName>
</protein>
<feature type="transmembrane region" description="Helical" evidence="1">
    <location>
        <begin position="94"/>
        <end position="115"/>
    </location>
</feature>
<reference evidence="3" key="1">
    <citation type="journal article" date="2019" name="Int. J. Syst. Evol. Microbiol.">
        <title>The Global Catalogue of Microorganisms (GCM) 10K type strain sequencing project: providing services to taxonomists for standard genome sequencing and annotation.</title>
        <authorList>
            <consortium name="The Broad Institute Genomics Platform"/>
            <consortium name="The Broad Institute Genome Sequencing Center for Infectious Disease"/>
            <person name="Wu L."/>
            <person name="Ma J."/>
        </authorList>
    </citation>
    <scope>NUCLEOTIDE SEQUENCE [LARGE SCALE GENOMIC DNA]</scope>
    <source>
        <strain evidence="3">NCAIM B.02333</strain>
    </source>
</reference>
<dbReference type="Proteomes" id="UP001595685">
    <property type="component" value="Unassembled WGS sequence"/>
</dbReference>
<dbReference type="RefSeq" id="WP_340292592.1">
    <property type="nucleotide sequence ID" value="NZ_JBBEOI010000077.1"/>
</dbReference>
<comment type="caution">
    <text evidence="2">The sequence shown here is derived from an EMBL/GenBank/DDBJ whole genome shotgun (WGS) entry which is preliminary data.</text>
</comment>
<dbReference type="Pfam" id="PF14158">
    <property type="entry name" value="YndJ"/>
    <property type="match status" value="1"/>
</dbReference>
<feature type="transmembrane region" description="Helical" evidence="1">
    <location>
        <begin position="256"/>
        <end position="278"/>
    </location>
</feature>
<proteinExistence type="predicted"/>
<feature type="transmembrane region" description="Helical" evidence="1">
    <location>
        <begin position="127"/>
        <end position="151"/>
    </location>
</feature>
<evidence type="ECO:0000313" key="2">
    <source>
        <dbReference type="EMBL" id="MFC3688633.1"/>
    </source>
</evidence>
<keyword evidence="1" id="KW-0472">Membrane</keyword>
<sequence length="287" mass="29664">MSGPPTVVLAEVAVRLVVALGMIVLLPLGLRLVRAPGLAPLTRLWPAPALAGAVSLWLPRGVTASLLAAPYLLATLALVAVAAARLLRDRSLRAGDVAVLTALVTPSVGALALVAERAGVELLGFDLPVLALTVPHLHYAGAVAALVAALVHRAADGSGLARLGAWSVPAGTGVVLLGYFVDDWLELVGAVVLSVGMWSVAALLLTRVLPSVTRADGAWVRPALWVAAVVLPLTMLLALSWALGEATGLPHLPVRWMVLTHGVGNALGFGLCATVAWYRLAREEELL</sequence>
<evidence type="ECO:0000256" key="1">
    <source>
        <dbReference type="SAM" id="Phobius"/>
    </source>
</evidence>
<accession>A0ABV7WJB1</accession>